<feature type="signal peptide" evidence="6">
    <location>
        <begin position="1"/>
        <end position="23"/>
    </location>
</feature>
<evidence type="ECO:0000256" key="5">
    <source>
        <dbReference type="PIRSR" id="PIRSR606710-2"/>
    </source>
</evidence>
<dbReference type="SUPFAM" id="SSF75005">
    <property type="entry name" value="Arabinanase/levansucrase/invertase"/>
    <property type="match status" value="1"/>
</dbReference>
<dbReference type="Proteomes" id="UP000309673">
    <property type="component" value="Unassembled WGS sequence"/>
</dbReference>
<comment type="similarity">
    <text evidence="1">Belongs to the glycosyl hydrolase 43 family.</text>
</comment>
<dbReference type="Gene3D" id="2.115.10.20">
    <property type="entry name" value="Glycosyl hydrolase domain, family 43"/>
    <property type="match status" value="1"/>
</dbReference>
<sequence length="790" mass="87148">MIRKGWMCLAVLLVAAAGCTESAEHKPPEPPKRTYSNPISLPDEWGEYGLGDPFIFKFNGYYYLYVSTRDTDAGVKVWKSSDLTDWKYEGMCTEDPITKAAYAPEVRYWNGKFYMYTSPAGQGHYVLESVSPTGPFRVVTDNFGRTIDGTTFVDDDGQWYFYYAGPQGIQAAKMDDPVTVTGEGVPTGAYMGGWTEGPTVFKRNGKYYMTYTGNHVFSTGYRVDAAVSDSPLQGFKGMEDNPVLIRSEGDTVGLGHNSVVTGPDLDTQYIVYHNLEGPGVVGPLRHMNLDRIAWIGDRLTVWGPTSFPQPAPALPSFYDHFERDDIGKAWKPAGEGSWSVSTKQGLLADSAGKGLSFLLSDQKTEDDFTAEFHWQIVDGNAKSGAGAVFSYKDEKNYGTVLFDPNSREMTAEIRRNGVVAASGKARMPDGYDFGQLHLLRVEKSGASIRLYADEMNKLNLDLKEPIGGGRVGYVADNAQARFGFTAFSGFVGGSSSESAYHPLPGLIEMKPGTEMKKGDSVRYLVNVAKDGDYSLHFRIVPGPKGVKFRITDAGKPLASFEKPAGKAGQWEYASISDVKLKAGFQAWTLEIEDGSMQTASLEMHDYKGVTTQEDDFEDKNSFGWTRYEGMWSVKQGQLRAASLQPAKILFGEFGWTDYTFEADLTAPEENGQTGMLVRVTEPSNGFELNQNRADFLRGYYIYLDSEGVHLAKHNYDTNLLADAAYESPAPGEIVHLKVRVSGNRLQVFAGNSAAPILDYTDLSDQPFLHGKVGFRSVDSASRYDNVKVYP</sequence>
<keyword evidence="6" id="KW-0732">Signal</keyword>
<protein>
    <submittedName>
        <fullName evidence="7">DUF1080 domain-containing protein</fullName>
    </submittedName>
</protein>
<dbReference type="Pfam" id="PF04616">
    <property type="entry name" value="Glyco_hydro_43"/>
    <property type="match status" value="1"/>
</dbReference>
<dbReference type="EMBL" id="SUPK01000007">
    <property type="protein sequence ID" value="TJY41007.1"/>
    <property type="molecule type" value="Genomic_DNA"/>
</dbReference>
<dbReference type="PROSITE" id="PS51257">
    <property type="entry name" value="PROKAR_LIPOPROTEIN"/>
    <property type="match status" value="1"/>
</dbReference>
<dbReference type="CDD" id="cd08991">
    <property type="entry name" value="GH43_HoAraf43-like"/>
    <property type="match status" value="1"/>
</dbReference>
<dbReference type="InterPro" id="IPR006710">
    <property type="entry name" value="Glyco_hydro_43"/>
</dbReference>
<feature type="active site" description="Proton acceptor" evidence="4">
    <location>
        <position position="52"/>
    </location>
</feature>
<dbReference type="PANTHER" id="PTHR42812:SF12">
    <property type="entry name" value="BETA-XYLOSIDASE-RELATED"/>
    <property type="match status" value="1"/>
</dbReference>
<evidence type="ECO:0000313" key="7">
    <source>
        <dbReference type="EMBL" id="TJY41007.1"/>
    </source>
</evidence>
<organism evidence="7 8">
    <name type="scientific">Cohnella pontilimi</name>
    <dbReference type="NCBI Taxonomy" id="2564100"/>
    <lineage>
        <taxon>Bacteria</taxon>
        <taxon>Bacillati</taxon>
        <taxon>Bacillota</taxon>
        <taxon>Bacilli</taxon>
        <taxon>Bacillales</taxon>
        <taxon>Paenibacillaceae</taxon>
        <taxon>Cohnella</taxon>
    </lineage>
</organism>
<keyword evidence="3" id="KW-0326">Glycosidase</keyword>
<evidence type="ECO:0000256" key="1">
    <source>
        <dbReference type="ARBA" id="ARBA00009865"/>
    </source>
</evidence>
<feature type="site" description="Important for catalytic activity, responsible for pKa modulation of the active site Glu and correct orientation of both the proton donor and substrate" evidence="5">
    <location>
        <position position="148"/>
    </location>
</feature>
<dbReference type="Gene3D" id="2.60.120.260">
    <property type="entry name" value="Galactose-binding domain-like"/>
    <property type="match status" value="1"/>
</dbReference>
<reference evidence="7 8" key="1">
    <citation type="submission" date="2019-04" db="EMBL/GenBank/DDBJ databases">
        <title>Cohnella sp. nov., isolated from soil.</title>
        <authorList>
            <person name="Kim W."/>
        </authorList>
    </citation>
    <scope>NUCLEOTIDE SEQUENCE [LARGE SCALE GENOMIC DNA]</scope>
    <source>
        <strain evidence="7 8">CAU 1483</strain>
    </source>
</reference>
<dbReference type="GO" id="GO:0005975">
    <property type="term" value="P:carbohydrate metabolic process"/>
    <property type="evidence" value="ECO:0007669"/>
    <property type="project" value="InterPro"/>
</dbReference>
<evidence type="ECO:0000256" key="2">
    <source>
        <dbReference type="ARBA" id="ARBA00022801"/>
    </source>
</evidence>
<comment type="caution">
    <text evidence="7">The sequence shown here is derived from an EMBL/GenBank/DDBJ whole genome shotgun (WGS) entry which is preliminary data.</text>
</comment>
<feature type="chain" id="PRO_5020314667" evidence="6">
    <location>
        <begin position="24"/>
        <end position="790"/>
    </location>
</feature>
<dbReference type="AlphaFoldDB" id="A0A4U0F8K2"/>
<dbReference type="InterPro" id="IPR051795">
    <property type="entry name" value="Glycosyl_Hydrlase_43"/>
</dbReference>
<keyword evidence="8" id="KW-1185">Reference proteome</keyword>
<dbReference type="PANTHER" id="PTHR42812">
    <property type="entry name" value="BETA-XYLOSIDASE"/>
    <property type="match status" value="1"/>
</dbReference>
<evidence type="ECO:0000256" key="6">
    <source>
        <dbReference type="SAM" id="SignalP"/>
    </source>
</evidence>
<dbReference type="InterPro" id="IPR023296">
    <property type="entry name" value="Glyco_hydro_beta-prop_sf"/>
</dbReference>
<evidence type="ECO:0000313" key="8">
    <source>
        <dbReference type="Proteomes" id="UP000309673"/>
    </source>
</evidence>
<evidence type="ECO:0000256" key="4">
    <source>
        <dbReference type="PIRSR" id="PIRSR606710-1"/>
    </source>
</evidence>
<gene>
    <name evidence="7" type="ORF">E5161_14950</name>
</gene>
<name>A0A4U0F8K2_9BACL</name>
<dbReference type="OrthoDB" id="9801455at2"/>
<proteinExistence type="inferred from homology"/>
<evidence type="ECO:0000256" key="3">
    <source>
        <dbReference type="ARBA" id="ARBA00023295"/>
    </source>
</evidence>
<keyword evidence="2" id="KW-0378">Hydrolase</keyword>
<dbReference type="RefSeq" id="WP_136778635.1">
    <property type="nucleotide sequence ID" value="NZ_SUPK01000007.1"/>
</dbReference>
<dbReference type="GO" id="GO:0004553">
    <property type="term" value="F:hydrolase activity, hydrolyzing O-glycosyl compounds"/>
    <property type="evidence" value="ECO:0007669"/>
    <property type="project" value="InterPro"/>
</dbReference>
<dbReference type="Gene3D" id="2.60.120.560">
    <property type="entry name" value="Exo-inulinase, domain 1"/>
    <property type="match status" value="2"/>
</dbReference>
<feature type="active site" description="Proton donor" evidence="4">
    <location>
        <position position="196"/>
    </location>
</feature>
<accession>A0A4U0F8K2</accession>